<dbReference type="PANTHER" id="PTHR12848:SF16">
    <property type="entry name" value="REGULATORY-ASSOCIATED PROTEIN OF MTOR"/>
    <property type="match status" value="1"/>
</dbReference>
<sequence length="338" mass="39299">MPKECKMFDFYKWSLLNTPRKHKIGVEPTENEEKSIYAIPQIFSEENLKTKTDSVCAQFFAKDKHKNLFGSFSKYKYWEKDALLMQNSVFDSNIDLAKEEANELSRTDVLRKFFEDSAEVEEFYSKNPNKFRKIGYRTSLFSVAKKEFKKMSFNPFEAYLVAVDEDNFINVWDYRKNSVNSFKNGNTKTFPTDFDFVNFYPKMIIAASNDGTARVWKDYHRSGYQSLVSAFWAMDGIAPSKDSSMLCERRPFSNQIIFAGSNGKLCLWDLDTEKKVKSINLRHRVYTTTLFPDRDSESIVYLGTNRGDVEVLDLRIGPPFFSATLVLCFRRSSSRTVP</sequence>
<dbReference type="EMBL" id="JBDODL010000171">
    <property type="protein sequence ID" value="MES1918981.1"/>
    <property type="molecule type" value="Genomic_DNA"/>
</dbReference>
<organism evidence="1 2">
    <name type="scientific">Bonamia ostreae</name>
    <dbReference type="NCBI Taxonomy" id="126728"/>
    <lineage>
        <taxon>Eukaryota</taxon>
        <taxon>Sar</taxon>
        <taxon>Rhizaria</taxon>
        <taxon>Endomyxa</taxon>
        <taxon>Ascetosporea</taxon>
        <taxon>Haplosporida</taxon>
        <taxon>Bonamia</taxon>
    </lineage>
</organism>
<dbReference type="SUPFAM" id="SSF50978">
    <property type="entry name" value="WD40 repeat-like"/>
    <property type="match status" value="1"/>
</dbReference>
<accession>A0ABV2AH24</accession>
<protein>
    <submittedName>
        <fullName evidence="1">Target of rapamycin complex 1 subunit kog1</fullName>
    </submittedName>
</protein>
<dbReference type="InterPro" id="IPR036322">
    <property type="entry name" value="WD40_repeat_dom_sf"/>
</dbReference>
<dbReference type="InterPro" id="IPR004083">
    <property type="entry name" value="Raptor"/>
</dbReference>
<keyword evidence="2" id="KW-1185">Reference proteome</keyword>
<dbReference type="SMART" id="SM00320">
    <property type="entry name" value="WD40"/>
    <property type="match status" value="2"/>
</dbReference>
<evidence type="ECO:0000313" key="1">
    <source>
        <dbReference type="EMBL" id="MES1918981.1"/>
    </source>
</evidence>
<gene>
    <name evidence="1" type="primary">KOG1</name>
    <name evidence="1" type="ORF">MHBO_000865</name>
</gene>
<name>A0ABV2AH24_9EUKA</name>
<dbReference type="InterPro" id="IPR015943">
    <property type="entry name" value="WD40/YVTN_repeat-like_dom_sf"/>
</dbReference>
<dbReference type="Gene3D" id="2.130.10.10">
    <property type="entry name" value="YVTN repeat-like/Quinoprotein amine dehydrogenase"/>
    <property type="match status" value="2"/>
</dbReference>
<proteinExistence type="predicted"/>
<evidence type="ECO:0000313" key="2">
    <source>
        <dbReference type="Proteomes" id="UP001439008"/>
    </source>
</evidence>
<reference evidence="1 2" key="1">
    <citation type="journal article" date="2024" name="BMC Biol.">
        <title>Comparative genomics of Ascetosporea gives new insight into the evolutionary basis for animal parasitism in Rhizaria.</title>
        <authorList>
            <person name="Hiltunen Thoren M."/>
            <person name="Onut-Brannstrom I."/>
            <person name="Alfjorden A."/>
            <person name="Peckova H."/>
            <person name="Swords F."/>
            <person name="Hooper C."/>
            <person name="Holzer A.S."/>
            <person name="Bass D."/>
            <person name="Burki F."/>
        </authorList>
    </citation>
    <scope>NUCLEOTIDE SEQUENCE [LARGE SCALE GENOMIC DNA]</scope>
    <source>
        <strain evidence="1">20-A016</strain>
    </source>
</reference>
<comment type="caution">
    <text evidence="1">The sequence shown here is derived from an EMBL/GenBank/DDBJ whole genome shotgun (WGS) entry which is preliminary data.</text>
</comment>
<dbReference type="InterPro" id="IPR001680">
    <property type="entry name" value="WD40_rpt"/>
</dbReference>
<dbReference type="Proteomes" id="UP001439008">
    <property type="component" value="Unassembled WGS sequence"/>
</dbReference>
<dbReference type="PANTHER" id="PTHR12848">
    <property type="entry name" value="REGULATORY-ASSOCIATED PROTEIN OF MTOR"/>
    <property type="match status" value="1"/>
</dbReference>